<keyword evidence="1 4" id="KW-0312">Gluconeogenesis</keyword>
<comment type="caution">
    <text evidence="5">The sequence shown here is derived from an EMBL/GenBank/DDBJ whole genome shotgun (WGS) entry which is preliminary data.</text>
</comment>
<dbReference type="GO" id="GO:0006094">
    <property type="term" value="P:gluconeogenesis"/>
    <property type="evidence" value="ECO:0007669"/>
    <property type="project" value="UniProtKB-KW"/>
</dbReference>
<dbReference type="GO" id="GO:0048029">
    <property type="term" value="F:monosaccharide binding"/>
    <property type="evidence" value="ECO:0007669"/>
    <property type="project" value="TreeGrafter"/>
</dbReference>
<dbReference type="UniPathway" id="UPA00109">
    <property type="reaction ID" value="UER00181"/>
</dbReference>
<dbReference type="GO" id="GO:0005829">
    <property type="term" value="C:cytosol"/>
    <property type="evidence" value="ECO:0007669"/>
    <property type="project" value="TreeGrafter"/>
</dbReference>
<feature type="non-terminal residue" evidence="5">
    <location>
        <position position="1"/>
    </location>
</feature>
<dbReference type="CDD" id="cd05016">
    <property type="entry name" value="SIS_PGI_2"/>
    <property type="match status" value="1"/>
</dbReference>
<keyword evidence="3 4" id="KW-0413">Isomerase</keyword>
<organism evidence="5 6">
    <name type="scientific">Pseudomonas putida</name>
    <name type="common">Arthrobacter siderocapsulatus</name>
    <dbReference type="NCBI Taxonomy" id="303"/>
    <lineage>
        <taxon>Bacteria</taxon>
        <taxon>Pseudomonadati</taxon>
        <taxon>Pseudomonadota</taxon>
        <taxon>Gammaproteobacteria</taxon>
        <taxon>Pseudomonadales</taxon>
        <taxon>Pseudomonadaceae</taxon>
        <taxon>Pseudomonas</taxon>
    </lineage>
</organism>
<dbReference type="Pfam" id="PF00342">
    <property type="entry name" value="PGI"/>
    <property type="match status" value="1"/>
</dbReference>
<dbReference type="EC" id="5.3.1.9" evidence="4"/>
<dbReference type="AlphaFoldDB" id="A0A1Y3LML2"/>
<dbReference type="InterPro" id="IPR035482">
    <property type="entry name" value="SIS_PGI_2"/>
</dbReference>
<dbReference type="GO" id="GO:0006096">
    <property type="term" value="P:glycolytic process"/>
    <property type="evidence" value="ECO:0007669"/>
    <property type="project" value="UniProtKB-UniPathway"/>
</dbReference>
<comment type="pathway">
    <text evidence="4">Carbohydrate degradation; glycolysis; D-glyceraldehyde 3-phosphate and glycerone phosphate from D-glucose: step 2/4.</text>
</comment>
<proteinExistence type="inferred from homology"/>
<evidence type="ECO:0000256" key="1">
    <source>
        <dbReference type="ARBA" id="ARBA00022432"/>
    </source>
</evidence>
<sequence>VWYGNFWGANSHAILPYDHYLRNITKHLQQLDMESNGKSVLQDGTPVKIDTGPVIWGGVGCNGQHAYHQLLHQGTQLIPADFIVPVVSFNPVADHHQWLYANCLSQSQALMQGKTREEAEAELRSKGLNEADIAKLAPHKVIPGNRPSNTLVVERISPRRLGALVAMYEHKVFVQSVIWGINAFDQWGV</sequence>
<evidence type="ECO:0000256" key="4">
    <source>
        <dbReference type="RuleBase" id="RU000612"/>
    </source>
</evidence>
<dbReference type="GO" id="GO:0004347">
    <property type="term" value="F:glucose-6-phosphate isomerase activity"/>
    <property type="evidence" value="ECO:0007669"/>
    <property type="project" value="UniProtKB-EC"/>
</dbReference>
<dbReference type="GO" id="GO:0097367">
    <property type="term" value="F:carbohydrate derivative binding"/>
    <property type="evidence" value="ECO:0007669"/>
    <property type="project" value="InterPro"/>
</dbReference>
<comment type="catalytic activity">
    <reaction evidence="4">
        <text>alpha-D-glucose 6-phosphate = beta-D-fructose 6-phosphate</text>
        <dbReference type="Rhea" id="RHEA:11816"/>
        <dbReference type="ChEBI" id="CHEBI:57634"/>
        <dbReference type="ChEBI" id="CHEBI:58225"/>
        <dbReference type="EC" id="5.3.1.9"/>
    </reaction>
</comment>
<dbReference type="PROSITE" id="PS51463">
    <property type="entry name" value="P_GLUCOSE_ISOMERASE_3"/>
    <property type="match status" value="1"/>
</dbReference>
<comment type="similarity">
    <text evidence="4">Belongs to the GPI family.</text>
</comment>
<dbReference type="SUPFAM" id="SSF53697">
    <property type="entry name" value="SIS domain"/>
    <property type="match status" value="1"/>
</dbReference>
<dbReference type="GO" id="GO:0051156">
    <property type="term" value="P:glucose 6-phosphate metabolic process"/>
    <property type="evidence" value="ECO:0007669"/>
    <property type="project" value="TreeGrafter"/>
</dbReference>
<dbReference type="Gene3D" id="3.40.50.10490">
    <property type="entry name" value="Glucose-6-phosphate isomerase like protein, domain 1"/>
    <property type="match status" value="1"/>
</dbReference>
<evidence type="ECO:0000313" key="6">
    <source>
        <dbReference type="Proteomes" id="UP000196082"/>
    </source>
</evidence>
<protein>
    <recommendedName>
        <fullName evidence="4">Glucose-6-phosphate isomerase</fullName>
        <ecNumber evidence="4">5.3.1.9</ecNumber>
    </recommendedName>
</protein>
<gene>
    <name evidence="5" type="ORF">B8W72_00035</name>
</gene>
<dbReference type="Proteomes" id="UP000196082">
    <property type="component" value="Unassembled WGS sequence"/>
</dbReference>
<evidence type="ECO:0000256" key="2">
    <source>
        <dbReference type="ARBA" id="ARBA00023152"/>
    </source>
</evidence>
<dbReference type="PRINTS" id="PR00662">
    <property type="entry name" value="G6PISOMERASE"/>
</dbReference>
<dbReference type="InterPro" id="IPR046348">
    <property type="entry name" value="SIS_dom_sf"/>
</dbReference>
<keyword evidence="2 4" id="KW-0324">Glycolysis</keyword>
<feature type="non-terminal residue" evidence="5">
    <location>
        <position position="189"/>
    </location>
</feature>
<reference evidence="5 6" key="1">
    <citation type="submission" date="2017-05" db="EMBL/GenBank/DDBJ databases">
        <title>Whole genome sequence of Pseudomonas putida isolate 1312 commercialized as a biostimulant.</title>
        <authorList>
            <person name="Crovadore J."/>
            <person name="Blanc P."/>
            <person name="Chablais R."/>
            <person name="Cochard B."/>
            <person name="Grizard D."/>
            <person name="Lefort F."/>
        </authorList>
    </citation>
    <scope>NUCLEOTIDE SEQUENCE [LARGE SCALE GENOMIC DNA]</scope>
    <source>
        <strain evidence="5 6">1312</strain>
    </source>
</reference>
<evidence type="ECO:0000313" key="5">
    <source>
        <dbReference type="EMBL" id="OUM39357.1"/>
    </source>
</evidence>
<dbReference type="PANTHER" id="PTHR11469">
    <property type="entry name" value="GLUCOSE-6-PHOSPHATE ISOMERASE"/>
    <property type="match status" value="1"/>
</dbReference>
<dbReference type="InterPro" id="IPR001672">
    <property type="entry name" value="G6P_Isomerase"/>
</dbReference>
<accession>A0A1Y3LML2</accession>
<dbReference type="FunFam" id="3.40.50.10490:FF:000060">
    <property type="entry name" value="Glucose-6-phosphate isomerase"/>
    <property type="match status" value="1"/>
</dbReference>
<dbReference type="PANTHER" id="PTHR11469:SF1">
    <property type="entry name" value="GLUCOSE-6-PHOSPHATE ISOMERASE"/>
    <property type="match status" value="1"/>
</dbReference>
<dbReference type="EMBL" id="NFSB01000008">
    <property type="protein sequence ID" value="OUM39357.1"/>
    <property type="molecule type" value="Genomic_DNA"/>
</dbReference>
<name>A0A1Y3LML2_PSEPU</name>
<evidence type="ECO:0000256" key="3">
    <source>
        <dbReference type="ARBA" id="ARBA00023235"/>
    </source>
</evidence>